<evidence type="ECO:0000256" key="1">
    <source>
        <dbReference type="ARBA" id="ARBA00004141"/>
    </source>
</evidence>
<proteinExistence type="inferred from homology"/>
<keyword evidence="3 6" id="KW-0812">Transmembrane</keyword>
<feature type="transmembrane region" description="Helical" evidence="6">
    <location>
        <begin position="78"/>
        <end position="102"/>
    </location>
</feature>
<dbReference type="GO" id="GO:0016020">
    <property type="term" value="C:membrane"/>
    <property type="evidence" value="ECO:0007669"/>
    <property type="project" value="UniProtKB-SubCell"/>
</dbReference>
<feature type="transmembrane region" description="Helical" evidence="6">
    <location>
        <begin position="354"/>
        <end position="374"/>
    </location>
</feature>
<dbReference type="InterPro" id="IPR024989">
    <property type="entry name" value="MFS_assoc_dom"/>
</dbReference>
<comment type="caution">
    <text evidence="8">The sequence shown here is derived from an EMBL/GenBank/DDBJ whole genome shotgun (WGS) entry which is preliminary data.</text>
</comment>
<comment type="subcellular location">
    <subcellularLocation>
        <location evidence="1">Membrane</location>
        <topology evidence="1">Multi-pass membrane protein</topology>
    </subcellularLocation>
</comment>
<protein>
    <recommendedName>
        <fullName evidence="7">Major facilitator superfamily associated domain-containing protein</fullName>
    </recommendedName>
</protein>
<name>A0AAW0W4C0_CHEQU</name>
<dbReference type="InterPro" id="IPR051717">
    <property type="entry name" value="MFS_MFSD6"/>
</dbReference>
<feature type="transmembrane region" description="Helical" evidence="6">
    <location>
        <begin position="259"/>
        <end position="279"/>
    </location>
</feature>
<dbReference type="Proteomes" id="UP001445076">
    <property type="component" value="Unassembled WGS sequence"/>
</dbReference>
<dbReference type="CDD" id="cd17335">
    <property type="entry name" value="MFS_MFSD6"/>
    <property type="match status" value="1"/>
</dbReference>
<dbReference type="SUPFAM" id="SSF103473">
    <property type="entry name" value="MFS general substrate transporter"/>
    <property type="match status" value="1"/>
</dbReference>
<organism evidence="8 9">
    <name type="scientific">Cherax quadricarinatus</name>
    <name type="common">Australian red claw crayfish</name>
    <dbReference type="NCBI Taxonomy" id="27406"/>
    <lineage>
        <taxon>Eukaryota</taxon>
        <taxon>Metazoa</taxon>
        <taxon>Ecdysozoa</taxon>
        <taxon>Arthropoda</taxon>
        <taxon>Crustacea</taxon>
        <taxon>Multicrustacea</taxon>
        <taxon>Malacostraca</taxon>
        <taxon>Eumalacostraca</taxon>
        <taxon>Eucarida</taxon>
        <taxon>Decapoda</taxon>
        <taxon>Pleocyemata</taxon>
        <taxon>Astacidea</taxon>
        <taxon>Parastacoidea</taxon>
        <taxon>Parastacidae</taxon>
        <taxon>Cherax</taxon>
    </lineage>
</organism>
<feature type="transmembrane region" description="Helical" evidence="6">
    <location>
        <begin position="226"/>
        <end position="247"/>
    </location>
</feature>
<evidence type="ECO:0000256" key="5">
    <source>
        <dbReference type="ARBA" id="ARBA00023136"/>
    </source>
</evidence>
<dbReference type="PANTHER" id="PTHR16172">
    <property type="entry name" value="MAJOR FACILITATOR SUPERFAMILY DOMAIN-CONTAINING PROTEIN 6-LIKE"/>
    <property type="match status" value="1"/>
</dbReference>
<evidence type="ECO:0000313" key="9">
    <source>
        <dbReference type="Proteomes" id="UP001445076"/>
    </source>
</evidence>
<feature type="non-terminal residue" evidence="8">
    <location>
        <position position="1"/>
    </location>
</feature>
<evidence type="ECO:0000256" key="4">
    <source>
        <dbReference type="ARBA" id="ARBA00022989"/>
    </source>
</evidence>
<keyword evidence="9" id="KW-1185">Reference proteome</keyword>
<dbReference type="Pfam" id="PF12832">
    <property type="entry name" value="MFS_1_like"/>
    <property type="match status" value="1"/>
</dbReference>
<keyword evidence="5 6" id="KW-0472">Membrane</keyword>
<comment type="similarity">
    <text evidence="2">Belongs to the major facilitator superfamily. MFSD6 family.</text>
</comment>
<dbReference type="Gene3D" id="1.20.1250.20">
    <property type="entry name" value="MFS general substrate transporter like domains"/>
    <property type="match status" value="2"/>
</dbReference>
<feature type="domain" description="Major facilitator superfamily associated" evidence="7">
    <location>
        <begin position="79"/>
        <end position="353"/>
    </location>
</feature>
<dbReference type="InterPro" id="IPR036259">
    <property type="entry name" value="MFS_trans_sf"/>
</dbReference>
<evidence type="ECO:0000256" key="3">
    <source>
        <dbReference type="ARBA" id="ARBA00022692"/>
    </source>
</evidence>
<sequence length="456" mass="49931">VDGWWQLDAQVTLDNTSLKVPAWSCSLLPQHQSGEASGWTSKTNTSSKAQECYAQCLALVPRQQVCSNSHTILEFRPVLTYMLFLLMMLINGITLVASQTLFKGATIAILREHNGDYGLQRISGSLGAIVLTPLSGALVDIFSGDAGQQDFRPTFYMYCVLKVAASLAVLCLNLDFRMPSSKVTKDFKSLLKRAEVLTFLLAVIFTGTFFGILDAFLFWLLQDLGASNTLLGITVTVGTAAGIPILVASKHIISTLGHANTLIFGLAFYVVRMIGYSYIQDPWWCLPFEALECFTVSLMDAACVSYGDALATPSTIATLQGMYGGLHYGIGRALGSLIGGNLIKVVGIRNTFRGAAGVSALACILYFFINYNCFRKQQQERRQKAISEKTNKATVTEEKKHTEDKITKFTADDNIPKQEYLSSAFNGELNYTDSQTASKSEYVNLAFVKEANSINT</sequence>
<dbReference type="AlphaFoldDB" id="A0AAW0W4C0"/>
<dbReference type="EMBL" id="JARKIK010000087">
    <property type="protein sequence ID" value="KAK8724112.1"/>
    <property type="molecule type" value="Genomic_DNA"/>
</dbReference>
<accession>A0AAW0W4C0</accession>
<evidence type="ECO:0000313" key="8">
    <source>
        <dbReference type="EMBL" id="KAK8724112.1"/>
    </source>
</evidence>
<feature type="transmembrane region" description="Helical" evidence="6">
    <location>
        <begin position="155"/>
        <end position="176"/>
    </location>
</feature>
<gene>
    <name evidence="8" type="ORF">OTU49_017495</name>
</gene>
<evidence type="ECO:0000256" key="6">
    <source>
        <dbReference type="SAM" id="Phobius"/>
    </source>
</evidence>
<evidence type="ECO:0000256" key="2">
    <source>
        <dbReference type="ARBA" id="ARBA00005241"/>
    </source>
</evidence>
<feature type="transmembrane region" description="Helical" evidence="6">
    <location>
        <begin position="122"/>
        <end position="143"/>
    </location>
</feature>
<keyword evidence="4 6" id="KW-1133">Transmembrane helix</keyword>
<dbReference type="PANTHER" id="PTHR16172:SF35">
    <property type="entry name" value="MAJOR FACILITATOR SUPERFAMILY (MFS) PROFILE DOMAIN-CONTAINING PROTEIN"/>
    <property type="match status" value="1"/>
</dbReference>
<reference evidence="8 9" key="1">
    <citation type="journal article" date="2024" name="BMC Genomics">
        <title>Genome assembly of redclaw crayfish (Cherax quadricarinatus) provides insights into its immune adaptation and hypoxia tolerance.</title>
        <authorList>
            <person name="Liu Z."/>
            <person name="Zheng J."/>
            <person name="Li H."/>
            <person name="Fang K."/>
            <person name="Wang S."/>
            <person name="He J."/>
            <person name="Zhou D."/>
            <person name="Weng S."/>
            <person name="Chi M."/>
            <person name="Gu Z."/>
            <person name="He J."/>
            <person name="Li F."/>
            <person name="Wang M."/>
        </authorList>
    </citation>
    <scope>NUCLEOTIDE SEQUENCE [LARGE SCALE GENOMIC DNA]</scope>
    <source>
        <strain evidence="8">ZL_2023a</strain>
    </source>
</reference>
<feature type="transmembrane region" description="Helical" evidence="6">
    <location>
        <begin position="196"/>
        <end position="220"/>
    </location>
</feature>
<evidence type="ECO:0000259" key="7">
    <source>
        <dbReference type="Pfam" id="PF12832"/>
    </source>
</evidence>